<dbReference type="PANTHER" id="PTHR47017:SF1">
    <property type="entry name" value="ACYL-COA"/>
    <property type="match status" value="1"/>
</dbReference>
<name>A0A0K1Q9M3_9BACT</name>
<keyword evidence="2" id="KW-1185">Reference proteome</keyword>
<dbReference type="PANTHER" id="PTHR47017">
    <property type="entry name" value="ACYL-COA"/>
    <property type="match status" value="1"/>
</dbReference>
<dbReference type="InterPro" id="IPR016181">
    <property type="entry name" value="Acyl_CoA_acyltransferase"/>
</dbReference>
<dbReference type="OrthoDB" id="9776898at2"/>
<dbReference type="Pfam" id="PF04339">
    <property type="entry name" value="FemAB_like"/>
    <property type="match status" value="1"/>
</dbReference>
<dbReference type="SUPFAM" id="SSF55729">
    <property type="entry name" value="Acyl-CoA N-acyltransferases (Nat)"/>
    <property type="match status" value="1"/>
</dbReference>
<proteinExistence type="predicted"/>
<dbReference type="Gene3D" id="3.40.630.30">
    <property type="match status" value="1"/>
</dbReference>
<organism evidence="1 2">
    <name type="scientific">Labilithrix luteola</name>
    <dbReference type="NCBI Taxonomy" id="1391654"/>
    <lineage>
        <taxon>Bacteria</taxon>
        <taxon>Pseudomonadati</taxon>
        <taxon>Myxococcota</taxon>
        <taxon>Polyangia</taxon>
        <taxon>Polyangiales</taxon>
        <taxon>Labilitrichaceae</taxon>
        <taxon>Labilithrix</taxon>
    </lineage>
</organism>
<dbReference type="Proteomes" id="UP000064967">
    <property type="component" value="Chromosome"/>
</dbReference>
<evidence type="ECO:0000313" key="2">
    <source>
        <dbReference type="Proteomes" id="UP000064967"/>
    </source>
</evidence>
<reference evidence="1 2" key="1">
    <citation type="submission" date="2015-08" db="EMBL/GenBank/DDBJ databases">
        <authorList>
            <person name="Babu N.S."/>
            <person name="Beckwith C.J."/>
            <person name="Beseler K.G."/>
            <person name="Brison A."/>
            <person name="Carone J.V."/>
            <person name="Caskin T.P."/>
            <person name="Diamond M."/>
            <person name="Durham M.E."/>
            <person name="Foxe J.M."/>
            <person name="Go M."/>
            <person name="Henderson B.A."/>
            <person name="Jones I.B."/>
            <person name="McGettigan J.A."/>
            <person name="Micheletti S.J."/>
            <person name="Nasrallah M.E."/>
            <person name="Ortiz D."/>
            <person name="Piller C.R."/>
            <person name="Privatt S.R."/>
            <person name="Schneider S.L."/>
            <person name="Sharp S."/>
            <person name="Smith T.C."/>
            <person name="Stanton J.D."/>
            <person name="Ullery H.E."/>
            <person name="Wilson R.J."/>
            <person name="Serrano M.G."/>
            <person name="Buck G."/>
            <person name="Lee V."/>
            <person name="Wang Y."/>
            <person name="Carvalho R."/>
            <person name="Voegtly L."/>
            <person name="Shi R."/>
            <person name="Duckworth R."/>
            <person name="Johnson A."/>
            <person name="Loviza R."/>
            <person name="Walstead R."/>
            <person name="Shah Z."/>
            <person name="Kiflezghi M."/>
            <person name="Wade K."/>
            <person name="Ball S.L."/>
            <person name="Bradley K.W."/>
            <person name="Asai D.J."/>
            <person name="Bowman C.A."/>
            <person name="Russell D.A."/>
            <person name="Pope W.H."/>
            <person name="Jacobs-Sera D."/>
            <person name="Hendrix R.W."/>
            <person name="Hatfull G.F."/>
        </authorList>
    </citation>
    <scope>NUCLEOTIDE SEQUENCE [LARGE SCALE GENOMIC DNA]</scope>
    <source>
        <strain evidence="1 2">DSM 27648</strain>
    </source>
</reference>
<dbReference type="InterPro" id="IPR007434">
    <property type="entry name" value="FemAB-like"/>
</dbReference>
<protein>
    <recommendedName>
        <fullName evidence="3">GNAT family N-acetyltransferase</fullName>
    </recommendedName>
</protein>
<accession>A0A0K1Q9M3</accession>
<dbReference type="AlphaFoldDB" id="A0A0K1Q9M3"/>
<gene>
    <name evidence="1" type="ORF">AKJ09_09159</name>
</gene>
<sequence length="379" mass="43336">MLTLRVLPRIDEIPRETWDSMLRPGASPFMEHTWLSCLEEAGCVGGSTGWIPHHFALYDGDELIAAAPAYLKMNSEGEFVFDWSWADLAARLGIEYYPKLIVAVPFTPATGDRVLVSAKRDRVKTITTFAKALQQVTSEAGISSAHVLFPREEEAHAFEAAGFAVRYGVQYHFHNQGFRTYEEFLASLPQKKRTQIRRERKQPAMDGMTIATLRPEEYTPEVARKMHALYTTTVDKYFYGRRYLNQTFFELLAKRFSHRLAWVVAKKDGEIVASAFNVKKDDTLYGRYWGTDVEARFLHFNVCYYYGVDEAIREGLKTFNPGAGGEHKRVRGFAPTITHSAHHIADPRFRGIVERFLEREREAITDYVARGGDDDDDEP</sequence>
<dbReference type="RefSeq" id="WP_146653414.1">
    <property type="nucleotide sequence ID" value="NZ_CP012333.1"/>
</dbReference>
<evidence type="ECO:0000313" key="1">
    <source>
        <dbReference type="EMBL" id="AKV02496.1"/>
    </source>
</evidence>
<dbReference type="PATRIC" id="fig|1391654.3.peg.9283"/>
<dbReference type="KEGG" id="llu:AKJ09_09159"/>
<dbReference type="EMBL" id="CP012333">
    <property type="protein sequence ID" value="AKV02496.1"/>
    <property type="molecule type" value="Genomic_DNA"/>
</dbReference>
<evidence type="ECO:0008006" key="3">
    <source>
        <dbReference type="Google" id="ProtNLM"/>
    </source>
</evidence>
<dbReference type="STRING" id="1391654.AKJ09_09159"/>